<proteinExistence type="predicted"/>
<sequence length="67" mass="7688">MHRDLERLVAEMVENGIHYGDAVREFERRFLEVALRRTDGSITRCAALTGLHRNTLTRKIAEHGLKG</sequence>
<dbReference type="InterPro" id="IPR009057">
    <property type="entry name" value="Homeodomain-like_sf"/>
</dbReference>
<reference evidence="2 3" key="1">
    <citation type="journal article" date="2016" name="Genome Announc.">
        <title>First Complete Genome Sequence of a Subdivision 6 Acidobacterium Strain.</title>
        <authorList>
            <person name="Huang S."/>
            <person name="Vieira S."/>
            <person name="Bunk B."/>
            <person name="Riedel T."/>
            <person name="Sproer C."/>
            <person name="Overmann J."/>
        </authorList>
    </citation>
    <scope>NUCLEOTIDE SEQUENCE [LARGE SCALE GENOMIC DNA]</scope>
    <source>
        <strain evidence="3">DSM 100886 HEG_-6_39</strain>
    </source>
</reference>
<dbReference type="GO" id="GO:0043565">
    <property type="term" value="F:sequence-specific DNA binding"/>
    <property type="evidence" value="ECO:0007669"/>
    <property type="project" value="InterPro"/>
</dbReference>
<accession>A0A143PRN0</accession>
<protein>
    <submittedName>
        <fullName evidence="2">Nitrogen regulation protein NR(I)</fullName>
    </submittedName>
</protein>
<dbReference type="EMBL" id="CP015136">
    <property type="protein sequence ID" value="AMY10996.1"/>
    <property type="molecule type" value="Genomic_DNA"/>
</dbReference>
<evidence type="ECO:0000313" key="3">
    <source>
        <dbReference type="Proteomes" id="UP000076079"/>
    </source>
</evidence>
<evidence type="ECO:0000313" key="2">
    <source>
        <dbReference type="EMBL" id="AMY10996.1"/>
    </source>
</evidence>
<evidence type="ECO:0000259" key="1">
    <source>
        <dbReference type="Pfam" id="PF02954"/>
    </source>
</evidence>
<dbReference type="STRING" id="1855912.LuPra_04240"/>
<dbReference type="InterPro" id="IPR002197">
    <property type="entry name" value="HTH_Fis"/>
</dbReference>
<feature type="domain" description="DNA binding HTH" evidence="1">
    <location>
        <begin position="23"/>
        <end position="62"/>
    </location>
</feature>
<dbReference type="AlphaFoldDB" id="A0A143PRN0"/>
<dbReference type="RefSeq" id="WP_234800958.1">
    <property type="nucleotide sequence ID" value="NZ_CP015136.1"/>
</dbReference>
<gene>
    <name evidence="2" type="ORF">LuPra_04240</name>
</gene>
<reference evidence="3" key="2">
    <citation type="submission" date="2016-04" db="EMBL/GenBank/DDBJ databases">
        <title>First Complete Genome Sequence of a Subdivision 6 Acidobacterium.</title>
        <authorList>
            <person name="Huang S."/>
            <person name="Vieira S."/>
            <person name="Bunk B."/>
            <person name="Riedel T."/>
            <person name="Sproeer C."/>
            <person name="Overmann J."/>
        </authorList>
    </citation>
    <scope>NUCLEOTIDE SEQUENCE [LARGE SCALE GENOMIC DNA]</scope>
    <source>
        <strain evidence="3">DSM 100886 HEG_-6_39</strain>
    </source>
</reference>
<organism evidence="2 3">
    <name type="scientific">Luteitalea pratensis</name>
    <dbReference type="NCBI Taxonomy" id="1855912"/>
    <lineage>
        <taxon>Bacteria</taxon>
        <taxon>Pseudomonadati</taxon>
        <taxon>Acidobacteriota</taxon>
        <taxon>Vicinamibacteria</taxon>
        <taxon>Vicinamibacterales</taxon>
        <taxon>Vicinamibacteraceae</taxon>
        <taxon>Luteitalea</taxon>
    </lineage>
</organism>
<dbReference type="Gene3D" id="1.10.10.60">
    <property type="entry name" value="Homeodomain-like"/>
    <property type="match status" value="1"/>
</dbReference>
<keyword evidence="3" id="KW-1185">Reference proteome</keyword>
<dbReference type="SUPFAM" id="SSF46689">
    <property type="entry name" value="Homeodomain-like"/>
    <property type="match status" value="1"/>
</dbReference>
<name>A0A143PRN0_LUTPR</name>
<dbReference type="PRINTS" id="PR01590">
    <property type="entry name" value="HTHFIS"/>
</dbReference>
<dbReference type="KEGG" id="abac:LuPra_04240"/>
<dbReference type="Proteomes" id="UP000076079">
    <property type="component" value="Chromosome"/>
</dbReference>
<dbReference type="Pfam" id="PF02954">
    <property type="entry name" value="HTH_8"/>
    <property type="match status" value="1"/>
</dbReference>